<dbReference type="EMBL" id="JAENRR010000089">
    <property type="protein sequence ID" value="MBK3519750.1"/>
    <property type="molecule type" value="Genomic_DNA"/>
</dbReference>
<evidence type="ECO:0000313" key="2">
    <source>
        <dbReference type="EMBL" id="MBK3519750.1"/>
    </source>
</evidence>
<proteinExistence type="predicted"/>
<dbReference type="PANTHER" id="PTHR12526">
    <property type="entry name" value="GLYCOSYLTRANSFERASE"/>
    <property type="match status" value="1"/>
</dbReference>
<evidence type="ECO:0000259" key="1">
    <source>
        <dbReference type="Pfam" id="PF00534"/>
    </source>
</evidence>
<evidence type="ECO:0000313" key="3">
    <source>
        <dbReference type="Proteomes" id="UP000605676"/>
    </source>
</evidence>
<sequence>MKHVGIVIRSLKPGGAEKQSALLANVLCSDYRVYVFYQYDDFSPFNEALLLHKNIIKVHLTGSWPRKILKLRKLIVQQRIQCLFSYLSSDNLIASIASIGINRCQNYGGIRSSLLPKHKFIILKLLHKYLQKASIFNNYSGQKLFIQQGFVESKSIVIHNAIDINNTKQSNNNKEVINILSVGRFVKAKDYQTALLAIKTLKTISHKPLRYFIIGYGSEEENIRRIVTQEKLTESVEIVINPSNTEDYYKKAHIYLCTSIFEGLSNSIMEALNNKLPVVATNVGDNNQLVIHERSGFLTPIKNYQTIADHLIQLINAPALMLSMGKNGYTHLKENYSVHKFKERYIQLIENQIDN</sequence>
<dbReference type="Proteomes" id="UP000605676">
    <property type="component" value="Unassembled WGS sequence"/>
</dbReference>
<dbReference type="CDD" id="cd03801">
    <property type="entry name" value="GT4_PimA-like"/>
    <property type="match status" value="1"/>
</dbReference>
<dbReference type="Pfam" id="PF00534">
    <property type="entry name" value="Glycos_transf_1"/>
    <property type="match status" value="1"/>
</dbReference>
<organism evidence="2 3">
    <name type="scientific">Carboxylicivirga marina</name>
    <dbReference type="NCBI Taxonomy" id="2800988"/>
    <lineage>
        <taxon>Bacteria</taxon>
        <taxon>Pseudomonadati</taxon>
        <taxon>Bacteroidota</taxon>
        <taxon>Bacteroidia</taxon>
        <taxon>Marinilabiliales</taxon>
        <taxon>Marinilabiliaceae</taxon>
        <taxon>Carboxylicivirga</taxon>
    </lineage>
</organism>
<feature type="domain" description="Glycosyl transferase family 1" evidence="1">
    <location>
        <begin position="166"/>
        <end position="330"/>
    </location>
</feature>
<dbReference type="Gene3D" id="3.40.50.2000">
    <property type="entry name" value="Glycogen Phosphorylase B"/>
    <property type="match status" value="2"/>
</dbReference>
<reference evidence="2 3" key="1">
    <citation type="submission" date="2021-01" db="EMBL/GenBank/DDBJ databases">
        <title>Carboxyliciviraga sp.nov., isolated from coastal sediments.</title>
        <authorList>
            <person name="Lu D."/>
            <person name="Zhang T."/>
        </authorList>
    </citation>
    <scope>NUCLEOTIDE SEQUENCE [LARGE SCALE GENOMIC DNA]</scope>
    <source>
        <strain evidence="2 3">N1Y132</strain>
    </source>
</reference>
<keyword evidence="3" id="KW-1185">Reference proteome</keyword>
<dbReference type="RefSeq" id="WP_200466968.1">
    <property type="nucleotide sequence ID" value="NZ_JAENRR010000089.1"/>
</dbReference>
<dbReference type="InterPro" id="IPR001296">
    <property type="entry name" value="Glyco_trans_1"/>
</dbReference>
<accession>A0ABS1HQH6</accession>
<comment type="caution">
    <text evidence="2">The sequence shown here is derived from an EMBL/GenBank/DDBJ whole genome shotgun (WGS) entry which is preliminary data.</text>
</comment>
<protein>
    <submittedName>
        <fullName evidence="2">Glycosyltransferase family 4 protein</fullName>
    </submittedName>
</protein>
<gene>
    <name evidence="2" type="ORF">JIV24_20585</name>
</gene>
<name>A0ABS1HQH6_9BACT</name>
<dbReference type="SUPFAM" id="SSF53756">
    <property type="entry name" value="UDP-Glycosyltransferase/glycogen phosphorylase"/>
    <property type="match status" value="1"/>
</dbReference>